<name>A0A7G6X846_9ACTN</name>
<sequence>MTRWIRHTFALLFAVLITLAGATIPASAGGPTSVLLSAPPRVVAFGYEDTLYNQLLKFVGEPLPAKGDAESHQAGQFVRATWLIHDMSVWRLDIIYPDAPGGPWIATTVSTDGSGRLSDTPVWHRADEPAALAKLLGSLNLMGQSDGGPTGIPDMSQPTPTPQQAPVVQTVESDAGALSGWRWMIPGIALGAVATFLVLRYLPRRRPWELTDIE</sequence>
<dbReference type="RefSeq" id="WP_185444823.1">
    <property type="nucleotide sequence ID" value="NZ_CP043661.1"/>
</dbReference>
<keyword evidence="4" id="KW-1185">Reference proteome</keyword>
<dbReference type="EMBL" id="CP043661">
    <property type="protein sequence ID" value="QNE22411.1"/>
    <property type="molecule type" value="Genomic_DNA"/>
</dbReference>
<keyword evidence="2" id="KW-0732">Signal</keyword>
<reference evidence="4" key="1">
    <citation type="submission" date="2019-09" db="EMBL/GenBank/DDBJ databases">
        <title>Antimicrobial potential of Antarctic Bacteria.</title>
        <authorList>
            <person name="Benaud N."/>
            <person name="Edwards R.J."/>
            <person name="Ferrari B.C."/>
        </authorList>
    </citation>
    <scope>NUCLEOTIDE SEQUENCE [LARGE SCALE GENOMIC DNA]</scope>
    <source>
        <strain evidence="4">SPB151</strain>
    </source>
</reference>
<keyword evidence="1" id="KW-1133">Transmembrane helix</keyword>
<organism evidence="3 4">
    <name type="scientific">Kribbella qitaiheensis</name>
    <dbReference type="NCBI Taxonomy" id="1544730"/>
    <lineage>
        <taxon>Bacteria</taxon>
        <taxon>Bacillati</taxon>
        <taxon>Actinomycetota</taxon>
        <taxon>Actinomycetes</taxon>
        <taxon>Propionibacteriales</taxon>
        <taxon>Kribbellaceae</taxon>
        <taxon>Kribbella</taxon>
    </lineage>
</organism>
<dbReference type="KEGG" id="kqi:F1D05_36585"/>
<evidence type="ECO:0000256" key="2">
    <source>
        <dbReference type="SAM" id="SignalP"/>
    </source>
</evidence>
<feature type="transmembrane region" description="Helical" evidence="1">
    <location>
        <begin position="183"/>
        <end position="202"/>
    </location>
</feature>
<gene>
    <name evidence="3" type="ORF">F1D05_36585</name>
</gene>
<dbReference type="AlphaFoldDB" id="A0A7G6X846"/>
<evidence type="ECO:0000256" key="1">
    <source>
        <dbReference type="SAM" id="Phobius"/>
    </source>
</evidence>
<evidence type="ECO:0000313" key="3">
    <source>
        <dbReference type="EMBL" id="QNE22411.1"/>
    </source>
</evidence>
<evidence type="ECO:0000313" key="4">
    <source>
        <dbReference type="Proteomes" id="UP000515563"/>
    </source>
</evidence>
<proteinExistence type="predicted"/>
<dbReference type="Proteomes" id="UP000515563">
    <property type="component" value="Chromosome"/>
</dbReference>
<keyword evidence="1" id="KW-0472">Membrane</keyword>
<protein>
    <submittedName>
        <fullName evidence="3">Uncharacterized protein</fullName>
    </submittedName>
</protein>
<keyword evidence="1" id="KW-0812">Transmembrane</keyword>
<feature type="signal peptide" evidence="2">
    <location>
        <begin position="1"/>
        <end position="28"/>
    </location>
</feature>
<feature type="chain" id="PRO_5028809198" evidence="2">
    <location>
        <begin position="29"/>
        <end position="214"/>
    </location>
</feature>
<accession>A0A7G6X846</accession>
<reference evidence="3 4" key="2">
    <citation type="journal article" date="2020" name="Microbiol. Resour. Announc.">
        <title>Antarctic desert soil bacteria exhibit high novel natural product potential, evaluated through long-read genome sequencing and comparative genomics.</title>
        <authorList>
            <person name="Benaud N."/>
            <person name="Edwards R.J."/>
            <person name="Amos T.G."/>
            <person name="D'Agostino P.M."/>
            <person name="Gutierrez-Chavez C."/>
            <person name="Montgomery K."/>
            <person name="Nicetic I."/>
            <person name="Ferrari B.C."/>
        </authorList>
    </citation>
    <scope>NUCLEOTIDE SEQUENCE [LARGE SCALE GENOMIC DNA]</scope>
    <source>
        <strain evidence="3 4">SPB151</strain>
    </source>
</reference>